<dbReference type="SUPFAM" id="SSF51905">
    <property type="entry name" value="FAD/NAD(P)-binding domain"/>
    <property type="match status" value="1"/>
</dbReference>
<comment type="caution">
    <text evidence="7">The sequence shown here is derived from an EMBL/GenBank/DDBJ whole genome shotgun (WGS) entry which is preliminary data.</text>
</comment>
<keyword evidence="3" id="KW-0274">FAD</keyword>
<evidence type="ECO:0000259" key="5">
    <source>
        <dbReference type="Pfam" id="PF22780"/>
    </source>
</evidence>
<dbReference type="InterPro" id="IPR055178">
    <property type="entry name" value="RsdA/BaiN/AoA(So)-like_dom"/>
</dbReference>
<organism evidence="7 8">
    <name type="scientific">Atlantibacter subterraneus</name>
    <dbReference type="NCBI Taxonomy" id="255519"/>
    <lineage>
        <taxon>Bacteria</taxon>
        <taxon>Pseudomonadati</taxon>
        <taxon>Pseudomonadota</taxon>
        <taxon>Gammaproteobacteria</taxon>
        <taxon>Enterobacterales</taxon>
        <taxon>Enterobacteriaceae</taxon>
        <taxon>Atlantibacter</taxon>
    </lineage>
</organism>
<feature type="domain" description="RsdA/BaiN/AoA(So)-like Rossmann fold-like" evidence="4">
    <location>
        <begin position="5"/>
        <end position="392"/>
    </location>
</feature>
<comment type="cofactor">
    <cofactor evidence="1">
        <name>FAD</name>
        <dbReference type="ChEBI" id="CHEBI:57692"/>
    </cofactor>
</comment>
<protein>
    <submittedName>
        <fullName evidence="7">NAD(P)/FAD-dependent oxidoreductase</fullName>
        <ecNumber evidence="6">1.14.13.-</ecNumber>
    </submittedName>
</protein>
<dbReference type="Gene3D" id="2.40.30.10">
    <property type="entry name" value="Translation factors"/>
    <property type="match status" value="1"/>
</dbReference>
<dbReference type="Proteomes" id="UP001187066">
    <property type="component" value="Unassembled WGS sequence"/>
</dbReference>
<dbReference type="EMBL" id="RHXB01000003">
    <property type="protein sequence ID" value="RSE27930.1"/>
    <property type="molecule type" value="Genomic_DNA"/>
</dbReference>
<feature type="domain" description="RsdA/BaiN/AoA(So)-like insert" evidence="5">
    <location>
        <begin position="188"/>
        <end position="339"/>
    </location>
</feature>
<dbReference type="Pfam" id="PF22780">
    <property type="entry name" value="HI0933_like_1st"/>
    <property type="match status" value="1"/>
</dbReference>
<dbReference type="AlphaFoldDB" id="A0A427V5A2"/>
<evidence type="ECO:0000313" key="7">
    <source>
        <dbReference type="EMBL" id="RSE27930.1"/>
    </source>
</evidence>
<accession>A0A427V5A2</accession>
<dbReference type="InterPro" id="IPR057661">
    <property type="entry name" value="RsdA/BaiN/AoA(So)_Rossmann"/>
</dbReference>
<dbReference type="PRINTS" id="PR00411">
    <property type="entry name" value="PNDRDTASEI"/>
</dbReference>
<sequence length="396" mass="43036">MEQFDAVIIGAGAAGLFCAAQAGQAGLRVLLLDNGKKPGRKILMSGGGRCNFTNLYVEPAAYLSANPHFCKSALARYTQWDFIDLVGKYGIAWHEKTLGQLFCDDSAQQIVDMLVAECEKGNVTLRLRSEVLSIERDEQGYLLALNGDSVRTPKLVIASGGLSMPGLGASPFGYKVAEQFGLKVLPTRAGLVPFTLHKPLLASLQVLSGVSVPSVVSAQDGTVFRENVLFTHRGLSGPAILQISSYWQPGEKVTINLLPDCDLNAFIDEQRNAHPNQSLKNTLAMQLPKRLIEILQQMGQIPDCTLKQLNVRQQEALIELLTAWQVQPNGTEGYRTAEVTLGGVDTHALSSRTMEARDVPGLYFIGEVVDVTGWLGGYNFQWAWASAWACAQALSE</sequence>
<keyword evidence="6" id="KW-0560">Oxidoreductase</keyword>
<dbReference type="Proteomes" id="UP000275331">
    <property type="component" value="Unassembled WGS sequence"/>
</dbReference>
<dbReference type="GO" id="GO:0016491">
    <property type="term" value="F:oxidoreductase activity"/>
    <property type="evidence" value="ECO:0007669"/>
    <property type="project" value="UniProtKB-KW"/>
</dbReference>
<evidence type="ECO:0000256" key="1">
    <source>
        <dbReference type="ARBA" id="ARBA00001974"/>
    </source>
</evidence>
<keyword evidence="2" id="KW-0285">Flavoprotein</keyword>
<dbReference type="PANTHER" id="PTHR42887:SF2">
    <property type="entry name" value="OS12G0638800 PROTEIN"/>
    <property type="match status" value="1"/>
</dbReference>
<dbReference type="EMBL" id="JAWLOF010000003">
    <property type="protein sequence ID" value="MDV7022214.1"/>
    <property type="molecule type" value="Genomic_DNA"/>
</dbReference>
<evidence type="ECO:0000313" key="9">
    <source>
        <dbReference type="Proteomes" id="UP001187066"/>
    </source>
</evidence>
<dbReference type="SUPFAM" id="SSF160996">
    <property type="entry name" value="HI0933 insert domain-like"/>
    <property type="match status" value="1"/>
</dbReference>
<reference evidence="6 9" key="2">
    <citation type="submission" date="2023-10" db="EMBL/GenBank/DDBJ databases">
        <authorList>
            <person name="Dale J."/>
        </authorList>
    </citation>
    <scope>NUCLEOTIDE SEQUENCE [LARGE SCALE GENOMIC DNA]</scope>
    <source>
        <strain evidence="6 9">2023EL-00970</strain>
    </source>
</reference>
<dbReference type="InterPro" id="IPR023166">
    <property type="entry name" value="BaiN-like_dom_sf"/>
</dbReference>
<gene>
    <name evidence="7" type="ORF">EGT71_05970</name>
    <name evidence="6" type="ORF">R4P48_05900</name>
</gene>
<reference evidence="7 8" key="1">
    <citation type="submission" date="2018-10" db="EMBL/GenBank/DDBJ databases">
        <title>Transmission dynamics of multidrug resistant bacteria on intensive care unit surfaces.</title>
        <authorList>
            <person name="D'Souza A.W."/>
            <person name="Potter R.F."/>
            <person name="Wallace M."/>
            <person name="Shupe A."/>
            <person name="Patel S."/>
            <person name="Sun S."/>
            <person name="Gul D."/>
            <person name="Kwon J.H."/>
            <person name="Andleeb S."/>
            <person name="Burnham C.-A.D."/>
            <person name="Dantas G."/>
        </authorList>
    </citation>
    <scope>NUCLEOTIDE SEQUENCE [LARGE SCALE GENOMIC DNA]</scope>
    <source>
        <strain evidence="7 8">AS_373</strain>
    </source>
</reference>
<dbReference type="OrthoDB" id="9773233at2"/>
<proteinExistence type="predicted"/>
<evidence type="ECO:0000313" key="8">
    <source>
        <dbReference type="Proteomes" id="UP000275331"/>
    </source>
</evidence>
<evidence type="ECO:0000259" key="4">
    <source>
        <dbReference type="Pfam" id="PF03486"/>
    </source>
</evidence>
<dbReference type="Gene3D" id="3.50.50.60">
    <property type="entry name" value="FAD/NAD(P)-binding domain"/>
    <property type="match status" value="1"/>
</dbReference>
<dbReference type="InterPro" id="IPR004792">
    <property type="entry name" value="BaiN-like"/>
</dbReference>
<dbReference type="EC" id="1.14.13.-" evidence="6"/>
<dbReference type="RefSeq" id="WP_125292669.1">
    <property type="nucleotide sequence ID" value="NZ_DAMAJB010000001.1"/>
</dbReference>
<evidence type="ECO:0000256" key="2">
    <source>
        <dbReference type="ARBA" id="ARBA00022630"/>
    </source>
</evidence>
<dbReference type="InterPro" id="IPR036188">
    <property type="entry name" value="FAD/NAD-bd_sf"/>
</dbReference>
<dbReference type="Gene3D" id="1.10.8.260">
    <property type="entry name" value="HI0933 insert domain-like"/>
    <property type="match status" value="1"/>
</dbReference>
<evidence type="ECO:0000313" key="6">
    <source>
        <dbReference type="EMBL" id="MDV7022214.1"/>
    </source>
</evidence>
<name>A0A427V5A2_9ENTR</name>
<keyword evidence="9" id="KW-1185">Reference proteome</keyword>
<dbReference type="PANTHER" id="PTHR42887">
    <property type="entry name" value="OS12G0638800 PROTEIN"/>
    <property type="match status" value="1"/>
</dbReference>
<dbReference type="NCBIfam" id="TIGR00275">
    <property type="entry name" value="aminoacetone oxidase family FAD-binding enzyme"/>
    <property type="match status" value="1"/>
</dbReference>
<evidence type="ECO:0000256" key="3">
    <source>
        <dbReference type="ARBA" id="ARBA00022827"/>
    </source>
</evidence>
<dbReference type="Pfam" id="PF03486">
    <property type="entry name" value="HI0933_like"/>
    <property type="match status" value="1"/>
</dbReference>